<dbReference type="EMBL" id="JACIJF010000001">
    <property type="protein sequence ID" value="MBB5709242.1"/>
    <property type="molecule type" value="Genomic_DNA"/>
</dbReference>
<sequence>MIRSLLPVAALACAACTQGHPQQEHPQTTVVAPPAVPGGACTKEGLAALVGKTRSEAVAAEALRLSGAQTLRWIEPGQAVTMDYREDRLNLHLDAQGKIERAGCS</sequence>
<dbReference type="AlphaFoldDB" id="A0A840YNT2"/>
<reference evidence="1 2" key="1">
    <citation type="submission" date="2020-08" db="EMBL/GenBank/DDBJ databases">
        <title>Genomic Encyclopedia of Type Strains, Phase IV (KMG-IV): sequencing the most valuable type-strain genomes for metagenomic binning, comparative biology and taxonomic classification.</title>
        <authorList>
            <person name="Goeker M."/>
        </authorList>
    </citation>
    <scope>NUCLEOTIDE SEQUENCE [LARGE SCALE GENOMIC DNA]</scope>
    <source>
        <strain evidence="1 2">DSM 26736</strain>
    </source>
</reference>
<comment type="caution">
    <text evidence="1">The sequence shown here is derived from an EMBL/GenBank/DDBJ whole genome shotgun (WGS) entry which is preliminary data.</text>
</comment>
<proteinExistence type="predicted"/>
<gene>
    <name evidence="1" type="ORF">FHT02_000448</name>
</gene>
<dbReference type="Proteomes" id="UP000527143">
    <property type="component" value="Unassembled WGS sequence"/>
</dbReference>
<name>A0A840YNT2_9SPHN</name>
<dbReference type="PANTHER" id="PTHR39600">
    <property type="entry name" value="PEPTIDASE INHIBITOR I78 FAMILY PROTEIN"/>
    <property type="match status" value="1"/>
</dbReference>
<dbReference type="InterPro" id="IPR021719">
    <property type="entry name" value="Prot_inh_I78"/>
</dbReference>
<organism evidence="1 2">
    <name type="scientific">Sphingomonas xinjiangensis</name>
    <dbReference type="NCBI Taxonomy" id="643568"/>
    <lineage>
        <taxon>Bacteria</taxon>
        <taxon>Pseudomonadati</taxon>
        <taxon>Pseudomonadota</taxon>
        <taxon>Alphaproteobacteria</taxon>
        <taxon>Sphingomonadales</taxon>
        <taxon>Sphingomonadaceae</taxon>
        <taxon>Sphingomonas</taxon>
    </lineage>
</organism>
<dbReference type="Pfam" id="PF11720">
    <property type="entry name" value="Inhibitor_I78"/>
    <property type="match status" value="1"/>
</dbReference>
<dbReference type="Gene3D" id="3.30.10.10">
    <property type="entry name" value="Trypsin Inhibitor V, subunit A"/>
    <property type="match status" value="1"/>
</dbReference>
<evidence type="ECO:0000313" key="1">
    <source>
        <dbReference type="EMBL" id="MBB5709242.1"/>
    </source>
</evidence>
<protein>
    <submittedName>
        <fullName evidence="1">Uncharacterized protein involved in type VI secretion and phage assembly</fullName>
    </submittedName>
</protein>
<dbReference type="PANTHER" id="PTHR39600:SF1">
    <property type="entry name" value="PEPTIDASE INHIBITOR I78 FAMILY PROTEIN"/>
    <property type="match status" value="1"/>
</dbReference>
<dbReference type="RefSeq" id="WP_184083774.1">
    <property type="nucleotide sequence ID" value="NZ_JACIJF010000001.1"/>
</dbReference>
<accession>A0A840YNT2</accession>
<evidence type="ECO:0000313" key="2">
    <source>
        <dbReference type="Proteomes" id="UP000527143"/>
    </source>
</evidence>
<keyword evidence="2" id="KW-1185">Reference proteome</keyword>